<evidence type="ECO:0000313" key="3">
    <source>
        <dbReference type="EMBL" id="MEE3849632.1"/>
    </source>
</evidence>
<feature type="compositionally biased region" description="Acidic residues" evidence="1">
    <location>
        <begin position="12"/>
        <end position="22"/>
    </location>
</feature>
<keyword evidence="4" id="KW-1185">Reference proteome</keyword>
<keyword evidence="2" id="KW-1133">Transmembrane helix</keyword>
<sequence length="220" mass="23118">MKSSVDDKVDQAEETVIAEEADSTANPTSPPSSADVIANAHEEPTKQKRQLSISLSTALIAIVITALLVAVTVLAFLYAGTRSDLAADRASAADRATAEKIASDYAVGAATTDYQDLEGWFERLRGNTTPQLAAKFDATASQLQQILVPLNWVSKASPVAATVSSENGGVYKVNAFVNVNSTSKQAPEGVTTTVTYDITVDENADWQISDVGGLDGIVPN</sequence>
<evidence type="ECO:0000256" key="2">
    <source>
        <dbReference type="SAM" id="Phobius"/>
    </source>
</evidence>
<feature type="transmembrane region" description="Helical" evidence="2">
    <location>
        <begin position="55"/>
        <end position="79"/>
    </location>
</feature>
<accession>A0ABU7M943</accession>
<name>A0ABU7M943_9ACTN</name>
<protein>
    <recommendedName>
        <fullName evidence="5">Mce-associated membrane protein</fullName>
    </recommendedName>
</protein>
<organism evidence="3 4">
    <name type="scientific">Gordonia sesuvii</name>
    <dbReference type="NCBI Taxonomy" id="3116777"/>
    <lineage>
        <taxon>Bacteria</taxon>
        <taxon>Bacillati</taxon>
        <taxon>Actinomycetota</taxon>
        <taxon>Actinomycetes</taxon>
        <taxon>Mycobacteriales</taxon>
        <taxon>Gordoniaceae</taxon>
        <taxon>Gordonia</taxon>
    </lineage>
</organism>
<feature type="compositionally biased region" description="Low complexity" evidence="1">
    <location>
        <begin position="23"/>
        <end position="33"/>
    </location>
</feature>
<reference evidence="3 4" key="1">
    <citation type="submission" date="2024-01" db="EMBL/GenBank/DDBJ databases">
        <title>Draft genome sequence of Gordonia sp. LSe1-13.</title>
        <authorList>
            <person name="Suphannarot A."/>
            <person name="Mingma R."/>
        </authorList>
    </citation>
    <scope>NUCLEOTIDE SEQUENCE [LARGE SCALE GENOMIC DNA]</scope>
    <source>
        <strain evidence="3 4">LSe1-13</strain>
    </source>
</reference>
<proteinExistence type="predicted"/>
<keyword evidence="2" id="KW-0472">Membrane</keyword>
<feature type="compositionally biased region" description="Basic and acidic residues" evidence="1">
    <location>
        <begin position="1"/>
        <end position="11"/>
    </location>
</feature>
<evidence type="ECO:0008006" key="5">
    <source>
        <dbReference type="Google" id="ProtNLM"/>
    </source>
</evidence>
<dbReference type="RefSeq" id="WP_330431258.1">
    <property type="nucleotide sequence ID" value="NZ_JAZDUF010000001.1"/>
</dbReference>
<evidence type="ECO:0000313" key="4">
    <source>
        <dbReference type="Proteomes" id="UP001347146"/>
    </source>
</evidence>
<feature type="region of interest" description="Disordered" evidence="1">
    <location>
        <begin position="1"/>
        <end position="33"/>
    </location>
</feature>
<dbReference type="Proteomes" id="UP001347146">
    <property type="component" value="Unassembled WGS sequence"/>
</dbReference>
<comment type="caution">
    <text evidence="3">The sequence shown here is derived from an EMBL/GenBank/DDBJ whole genome shotgun (WGS) entry which is preliminary data.</text>
</comment>
<keyword evidence="2" id="KW-0812">Transmembrane</keyword>
<gene>
    <name evidence="3" type="ORF">VZC37_04775</name>
</gene>
<evidence type="ECO:0000256" key="1">
    <source>
        <dbReference type="SAM" id="MobiDB-lite"/>
    </source>
</evidence>
<dbReference type="EMBL" id="JAZDUF010000001">
    <property type="protein sequence ID" value="MEE3849632.1"/>
    <property type="molecule type" value="Genomic_DNA"/>
</dbReference>